<accession>A0ABW0EKV1</accession>
<proteinExistence type="predicted"/>
<reference evidence="2" key="1">
    <citation type="journal article" date="2019" name="Int. J. Syst. Evol. Microbiol.">
        <title>The Global Catalogue of Microorganisms (GCM) 10K type strain sequencing project: providing services to taxonomists for standard genome sequencing and annotation.</title>
        <authorList>
            <consortium name="The Broad Institute Genomics Platform"/>
            <consortium name="The Broad Institute Genome Sequencing Center for Infectious Disease"/>
            <person name="Wu L."/>
            <person name="Ma J."/>
        </authorList>
    </citation>
    <scope>NUCLEOTIDE SEQUENCE [LARGE SCALE GENOMIC DNA]</scope>
    <source>
        <strain evidence="2">CCUG 59778</strain>
    </source>
</reference>
<dbReference type="Proteomes" id="UP001596157">
    <property type="component" value="Unassembled WGS sequence"/>
</dbReference>
<protein>
    <submittedName>
        <fullName evidence="1">Uncharacterized protein</fullName>
    </submittedName>
</protein>
<name>A0ABW0EKV1_9PSEU</name>
<organism evidence="1 2">
    <name type="scientific">Actinokineospora guangxiensis</name>
    <dbReference type="NCBI Taxonomy" id="1490288"/>
    <lineage>
        <taxon>Bacteria</taxon>
        <taxon>Bacillati</taxon>
        <taxon>Actinomycetota</taxon>
        <taxon>Actinomycetes</taxon>
        <taxon>Pseudonocardiales</taxon>
        <taxon>Pseudonocardiaceae</taxon>
        <taxon>Actinokineospora</taxon>
    </lineage>
</organism>
<keyword evidence="2" id="KW-1185">Reference proteome</keyword>
<dbReference type="RefSeq" id="WP_378245157.1">
    <property type="nucleotide sequence ID" value="NZ_JBHSKF010000003.1"/>
</dbReference>
<evidence type="ECO:0000313" key="1">
    <source>
        <dbReference type="EMBL" id="MFC5286816.1"/>
    </source>
</evidence>
<evidence type="ECO:0000313" key="2">
    <source>
        <dbReference type="Proteomes" id="UP001596157"/>
    </source>
</evidence>
<dbReference type="EMBL" id="JBHSKF010000003">
    <property type="protein sequence ID" value="MFC5286816.1"/>
    <property type="molecule type" value="Genomic_DNA"/>
</dbReference>
<comment type="caution">
    <text evidence="1">The sequence shown here is derived from an EMBL/GenBank/DDBJ whole genome shotgun (WGS) entry which is preliminary data.</text>
</comment>
<sequence length="46" mass="4682">MDPEGGAAALGALERLGVLVAVVEDLGPVARRAVRAKPRGVRSSVD</sequence>
<gene>
    <name evidence="1" type="ORF">ACFPM7_07115</name>
</gene>